<dbReference type="SUPFAM" id="SSF56784">
    <property type="entry name" value="HAD-like"/>
    <property type="match status" value="1"/>
</dbReference>
<dbReference type="SFLD" id="SFLDG01129">
    <property type="entry name" value="C1.5:_HAD__Beta-PGM__Phosphata"/>
    <property type="match status" value="1"/>
</dbReference>
<keyword evidence="1" id="KW-0378">Hydrolase</keyword>
<protein>
    <submittedName>
        <fullName evidence="1">Hydrolase</fullName>
    </submittedName>
</protein>
<dbReference type="InterPro" id="IPR044924">
    <property type="entry name" value="HAD-SF_hydro_IA_REG-2-like_cap"/>
</dbReference>
<dbReference type="Proteomes" id="UP000034681">
    <property type="component" value="Unassembled WGS sequence"/>
</dbReference>
<dbReference type="InterPro" id="IPR006439">
    <property type="entry name" value="HAD-SF_hydro_IA"/>
</dbReference>
<evidence type="ECO:0000313" key="2">
    <source>
        <dbReference type="Proteomes" id="UP000034681"/>
    </source>
</evidence>
<dbReference type="InterPro" id="IPR036412">
    <property type="entry name" value="HAD-like_sf"/>
</dbReference>
<dbReference type="NCBIfam" id="TIGR02252">
    <property type="entry name" value="DREG-2"/>
    <property type="match status" value="1"/>
</dbReference>
<gene>
    <name evidence="1" type="ORF">PROH_11620</name>
</gene>
<dbReference type="PANTHER" id="PTHR46191:SF2">
    <property type="entry name" value="HALOACID DEHALOGENASE-LIKE HYDROLASE DOMAIN-CONTAINING PROTEIN 3"/>
    <property type="match status" value="1"/>
</dbReference>
<dbReference type="NCBIfam" id="TIGR01549">
    <property type="entry name" value="HAD-SF-IA-v1"/>
    <property type="match status" value="1"/>
</dbReference>
<dbReference type="Gene3D" id="3.40.50.1000">
    <property type="entry name" value="HAD superfamily/HAD-like"/>
    <property type="match status" value="1"/>
</dbReference>
<reference evidence="1" key="1">
    <citation type="submission" date="2012-04" db="EMBL/GenBank/DDBJ databases">
        <authorList>
            <person name="Borisov I.G."/>
            <person name="Ivanikova N.V."/>
            <person name="Pinevich A.V."/>
        </authorList>
    </citation>
    <scope>NUCLEOTIDE SEQUENCE</scope>
    <source>
        <strain evidence="1">CALU 1027</strain>
    </source>
</reference>
<dbReference type="CDD" id="cd16415">
    <property type="entry name" value="HAD_dREG-2_like"/>
    <property type="match status" value="1"/>
</dbReference>
<dbReference type="STRING" id="317619.GCA_000332315_01109"/>
<dbReference type="GO" id="GO:0016787">
    <property type="term" value="F:hydrolase activity"/>
    <property type="evidence" value="ECO:0007669"/>
    <property type="project" value="UniProtKB-KW"/>
</dbReference>
<dbReference type="eggNOG" id="COG1011">
    <property type="taxonomic scope" value="Bacteria"/>
</dbReference>
<comment type="caution">
    <text evidence="1">The sequence shown here is derived from an EMBL/GenBank/DDBJ whole genome shotgun (WGS) entry which is preliminary data.</text>
</comment>
<dbReference type="EMBL" id="AJTX02000004">
    <property type="protein sequence ID" value="KKJ00590.1"/>
    <property type="molecule type" value="Genomic_DNA"/>
</dbReference>
<name>A0A0M2PWN2_PROHO</name>
<dbReference type="SFLD" id="SFLDS00003">
    <property type="entry name" value="Haloacid_Dehalogenase"/>
    <property type="match status" value="1"/>
</dbReference>
<keyword evidence="2" id="KW-1185">Reference proteome</keyword>
<dbReference type="AlphaFoldDB" id="A0A0M2PWN2"/>
<sequence>MAAPSGGDRPKVIFLDAVGTLFGVRGSVGQIYQAVAQSFGVDAPSDRLNQAFFQEFRAAPPMAFPHSDPATIPHQEYQWWEAIARNTFQQAGVLEQFADFPQFFQALYQHFATAQPWLIYPDVLPALKGWRSQGIELGIISNFDSRLYAVLNALNLSSFFSSVTISTEVGTAKPNPHLFQASLQKHQIAPHQAWHIGDSHREDYQGAKAVGLRAIWIRRAVG</sequence>
<dbReference type="InterPro" id="IPR011949">
    <property type="entry name" value="HAD-SF_hydro_IA_REG-2-like"/>
</dbReference>
<dbReference type="Gene3D" id="1.10.150.720">
    <property type="entry name" value="Haloacid dehalogenase-like hydrolase"/>
    <property type="match status" value="1"/>
</dbReference>
<proteinExistence type="predicted"/>
<dbReference type="PANTHER" id="PTHR46191">
    <property type="match status" value="1"/>
</dbReference>
<organism evidence="1 2">
    <name type="scientific">Prochlorothrix hollandica PCC 9006 = CALU 1027</name>
    <dbReference type="NCBI Taxonomy" id="317619"/>
    <lineage>
        <taxon>Bacteria</taxon>
        <taxon>Bacillati</taxon>
        <taxon>Cyanobacteriota</taxon>
        <taxon>Cyanophyceae</taxon>
        <taxon>Prochlorotrichales</taxon>
        <taxon>Prochlorotrichaceae</taxon>
        <taxon>Prochlorothrix</taxon>
    </lineage>
</organism>
<dbReference type="InterPro" id="IPR023214">
    <property type="entry name" value="HAD_sf"/>
</dbReference>
<dbReference type="PRINTS" id="PR00413">
    <property type="entry name" value="HADHALOGNASE"/>
</dbReference>
<evidence type="ECO:0000313" key="1">
    <source>
        <dbReference type="EMBL" id="KKJ00590.1"/>
    </source>
</evidence>
<dbReference type="Pfam" id="PF00702">
    <property type="entry name" value="Hydrolase"/>
    <property type="match status" value="1"/>
</dbReference>
<accession>A0A0M2PWN2</accession>
<dbReference type="InterPro" id="IPR051828">
    <property type="entry name" value="HAD-like_hydrolase_domain"/>
</dbReference>